<accession>A0A2M9ZFL8</accession>
<gene>
    <name evidence="4" type="ORF">CH371_03850</name>
</gene>
<sequence length="140" mass="15531">MKKPLILVVDDNDRYANNLIEYLKTLGCETIRAVDAAQGWSMYRANKNLLKAVITDITMETQTSGLWMIRNIHKDGFPGIKVIATTGFDVAGVMAISKYLLPWFAGIEYMVPKVPLKAGKVLLLPTKLGSATFEEKLKGL</sequence>
<dbReference type="EMBL" id="NPDT01000001">
    <property type="protein sequence ID" value="PJZ67203.1"/>
    <property type="molecule type" value="Genomic_DNA"/>
</dbReference>
<evidence type="ECO:0000256" key="2">
    <source>
        <dbReference type="PROSITE-ProRule" id="PRU00169"/>
    </source>
</evidence>
<dbReference type="RefSeq" id="WP_100757733.1">
    <property type="nucleotide sequence ID" value="NZ_NPDT01000001.1"/>
</dbReference>
<dbReference type="Pfam" id="PF00072">
    <property type="entry name" value="Response_reg"/>
    <property type="match status" value="1"/>
</dbReference>
<dbReference type="GO" id="GO:0000160">
    <property type="term" value="P:phosphorelay signal transduction system"/>
    <property type="evidence" value="ECO:0007669"/>
    <property type="project" value="InterPro"/>
</dbReference>
<dbReference type="PANTHER" id="PTHR44591:SF3">
    <property type="entry name" value="RESPONSE REGULATORY DOMAIN-CONTAINING PROTEIN"/>
    <property type="match status" value="1"/>
</dbReference>
<protein>
    <recommendedName>
        <fullName evidence="3">Response regulatory domain-containing protein</fullName>
    </recommendedName>
</protein>
<keyword evidence="1 2" id="KW-0597">Phosphoprotein</keyword>
<dbReference type="Proteomes" id="UP000231912">
    <property type="component" value="Unassembled WGS sequence"/>
</dbReference>
<evidence type="ECO:0000313" key="5">
    <source>
        <dbReference type="Proteomes" id="UP000231912"/>
    </source>
</evidence>
<evidence type="ECO:0000313" key="4">
    <source>
        <dbReference type="EMBL" id="PJZ67203.1"/>
    </source>
</evidence>
<evidence type="ECO:0000259" key="3">
    <source>
        <dbReference type="PROSITE" id="PS50110"/>
    </source>
</evidence>
<feature type="modified residue" description="4-aspartylphosphate" evidence="2">
    <location>
        <position position="56"/>
    </location>
</feature>
<organism evidence="4 5">
    <name type="scientific">Leptospira wolffii</name>
    <dbReference type="NCBI Taxonomy" id="409998"/>
    <lineage>
        <taxon>Bacteria</taxon>
        <taxon>Pseudomonadati</taxon>
        <taxon>Spirochaetota</taxon>
        <taxon>Spirochaetia</taxon>
        <taxon>Leptospirales</taxon>
        <taxon>Leptospiraceae</taxon>
        <taxon>Leptospira</taxon>
    </lineage>
</organism>
<dbReference type="InterPro" id="IPR011006">
    <property type="entry name" value="CheY-like_superfamily"/>
</dbReference>
<dbReference type="SUPFAM" id="SSF52172">
    <property type="entry name" value="CheY-like"/>
    <property type="match status" value="1"/>
</dbReference>
<proteinExistence type="predicted"/>
<reference evidence="4 5" key="1">
    <citation type="submission" date="2017-07" db="EMBL/GenBank/DDBJ databases">
        <title>Leptospira spp. isolated from tropical soils.</title>
        <authorList>
            <person name="Thibeaux R."/>
            <person name="Iraola G."/>
            <person name="Ferres I."/>
            <person name="Bierque E."/>
            <person name="Girault D."/>
            <person name="Soupe-Gilbert M.-E."/>
            <person name="Picardeau M."/>
            <person name="Goarant C."/>
        </authorList>
    </citation>
    <scope>NUCLEOTIDE SEQUENCE [LARGE SCALE GENOMIC DNA]</scope>
    <source>
        <strain evidence="4 5">FH2-C-A2</strain>
    </source>
</reference>
<evidence type="ECO:0000256" key="1">
    <source>
        <dbReference type="ARBA" id="ARBA00022553"/>
    </source>
</evidence>
<feature type="domain" description="Response regulatory" evidence="3">
    <location>
        <begin position="5"/>
        <end position="128"/>
    </location>
</feature>
<dbReference type="AlphaFoldDB" id="A0A2M9ZFL8"/>
<dbReference type="InterPro" id="IPR001789">
    <property type="entry name" value="Sig_transdc_resp-reg_receiver"/>
</dbReference>
<comment type="caution">
    <text evidence="4">The sequence shown here is derived from an EMBL/GenBank/DDBJ whole genome shotgun (WGS) entry which is preliminary data.</text>
</comment>
<dbReference type="Gene3D" id="3.40.50.2300">
    <property type="match status" value="1"/>
</dbReference>
<name>A0A2M9ZFL8_9LEPT</name>
<dbReference type="InterPro" id="IPR050595">
    <property type="entry name" value="Bact_response_regulator"/>
</dbReference>
<dbReference type="PANTHER" id="PTHR44591">
    <property type="entry name" value="STRESS RESPONSE REGULATOR PROTEIN 1"/>
    <property type="match status" value="1"/>
</dbReference>
<dbReference type="PROSITE" id="PS50110">
    <property type="entry name" value="RESPONSE_REGULATORY"/>
    <property type="match status" value="1"/>
</dbReference>